<reference evidence="2 3" key="1">
    <citation type="submission" date="2024-03" db="EMBL/GenBank/DDBJ databases">
        <title>Complete genome sequence of the green alga Chloropicon roscoffensis RCC1871.</title>
        <authorList>
            <person name="Lemieux C."/>
            <person name="Pombert J.-F."/>
            <person name="Otis C."/>
            <person name="Turmel M."/>
        </authorList>
    </citation>
    <scope>NUCLEOTIDE SEQUENCE [LARGE SCALE GENOMIC DNA]</scope>
    <source>
        <strain evidence="2 3">RCC1871</strain>
    </source>
</reference>
<accession>A0AAX4PJ02</accession>
<name>A0AAX4PJ02_9CHLO</name>
<evidence type="ECO:0000256" key="1">
    <source>
        <dbReference type="SAM" id="MobiDB-lite"/>
    </source>
</evidence>
<dbReference type="EMBL" id="CP151514">
    <property type="protein sequence ID" value="WZN66263.1"/>
    <property type="molecule type" value="Genomic_DNA"/>
</dbReference>
<gene>
    <name evidence="2" type="ORF">HKI87_14g78280</name>
</gene>
<protein>
    <submittedName>
        <fullName evidence="2">Uncharacterized protein</fullName>
    </submittedName>
</protein>
<evidence type="ECO:0000313" key="3">
    <source>
        <dbReference type="Proteomes" id="UP001472866"/>
    </source>
</evidence>
<proteinExistence type="predicted"/>
<dbReference type="AlphaFoldDB" id="A0AAX4PJ02"/>
<evidence type="ECO:0000313" key="2">
    <source>
        <dbReference type="EMBL" id="WZN66263.1"/>
    </source>
</evidence>
<organism evidence="2 3">
    <name type="scientific">Chloropicon roscoffensis</name>
    <dbReference type="NCBI Taxonomy" id="1461544"/>
    <lineage>
        <taxon>Eukaryota</taxon>
        <taxon>Viridiplantae</taxon>
        <taxon>Chlorophyta</taxon>
        <taxon>Chloropicophyceae</taxon>
        <taxon>Chloropicales</taxon>
        <taxon>Chloropicaceae</taxon>
        <taxon>Chloropicon</taxon>
    </lineage>
</organism>
<dbReference type="Proteomes" id="UP001472866">
    <property type="component" value="Chromosome 14"/>
</dbReference>
<keyword evidence="3" id="KW-1185">Reference proteome</keyword>
<feature type="region of interest" description="Disordered" evidence="1">
    <location>
        <begin position="11"/>
        <end position="37"/>
    </location>
</feature>
<sequence length="319" mass="35266">MAACDHCPPLDHHHHHHNNNNNDKQRRRSCPPGAAAAGSVQHHHHRYMNVGCGHCIECCDEVLYQELLVGPLFLEIPSSLKSLARRARQGPHHDEWQLRSRTQGYLQGVEFRPTCESEDISPSKCRLRRGLAPLQPLRLPRKCTNVDPKQGAEVLLAAGGHYDRTAHHHEYAVAAAGNANSANTRCKRLRDAASFQGASAPRPMSYATAVAGPINPAMGWPAANNAALLAGVQQHQEQERHLRHQATSPRFLRDLLRASAADCPSSCPLQLREGKAPAQQGLQHFSPPSVLENPMAMVPSHEAPKKRFVRAYNAERGWL</sequence>